<keyword evidence="2 6" id="KW-0812">Transmembrane</keyword>
<dbReference type="Pfam" id="PF04479">
    <property type="entry name" value="RTA1"/>
    <property type="match status" value="1"/>
</dbReference>
<evidence type="ECO:0000256" key="2">
    <source>
        <dbReference type="ARBA" id="ARBA00022692"/>
    </source>
</evidence>
<keyword evidence="4 6" id="KW-0472">Membrane</keyword>
<reference evidence="7 8" key="1">
    <citation type="submission" date="2024-07" db="EMBL/GenBank/DDBJ databases">
        <title>Section-level genome sequencing and comparative genomics of Aspergillus sections Usti and Cavernicolus.</title>
        <authorList>
            <consortium name="Lawrence Berkeley National Laboratory"/>
            <person name="Nybo J.L."/>
            <person name="Vesth T.C."/>
            <person name="Theobald S."/>
            <person name="Frisvad J.C."/>
            <person name="Larsen T.O."/>
            <person name="Kjaerboelling I."/>
            <person name="Rothschild-Mancinelli K."/>
            <person name="Lyhne E.K."/>
            <person name="Kogle M.E."/>
            <person name="Barry K."/>
            <person name="Clum A."/>
            <person name="Na H."/>
            <person name="Ledsgaard L."/>
            <person name="Lin J."/>
            <person name="Lipzen A."/>
            <person name="Kuo A."/>
            <person name="Riley R."/>
            <person name="Mondo S."/>
            <person name="Labutti K."/>
            <person name="Haridas S."/>
            <person name="Pangalinan J."/>
            <person name="Salamov A.A."/>
            <person name="Simmons B.A."/>
            <person name="Magnuson J.K."/>
            <person name="Chen J."/>
            <person name="Drula E."/>
            <person name="Henrissat B."/>
            <person name="Wiebenga A."/>
            <person name="Lubbers R.J."/>
            <person name="Gomes A.C."/>
            <person name="Makela M.R."/>
            <person name="Stajich J."/>
            <person name="Grigoriev I.V."/>
            <person name="Mortensen U.H."/>
            <person name="De Vries R.P."/>
            <person name="Baker S.E."/>
            <person name="Andersen M.R."/>
        </authorList>
    </citation>
    <scope>NUCLEOTIDE SEQUENCE [LARGE SCALE GENOMIC DNA]</scope>
    <source>
        <strain evidence="7 8">CBS 209.92</strain>
    </source>
</reference>
<evidence type="ECO:0000256" key="1">
    <source>
        <dbReference type="ARBA" id="ARBA00004141"/>
    </source>
</evidence>
<name>A0ABR4FQL0_9EURO</name>
<dbReference type="Proteomes" id="UP001610563">
    <property type="component" value="Unassembled WGS sequence"/>
</dbReference>
<keyword evidence="3 6" id="KW-1133">Transmembrane helix</keyword>
<comment type="subcellular location">
    <subcellularLocation>
        <location evidence="1">Membrane</location>
        <topology evidence="1">Multi-pass membrane protein</topology>
    </subcellularLocation>
</comment>
<dbReference type="InterPro" id="IPR007568">
    <property type="entry name" value="RTA1"/>
</dbReference>
<evidence type="ECO:0000256" key="3">
    <source>
        <dbReference type="ARBA" id="ARBA00022989"/>
    </source>
</evidence>
<feature type="transmembrane region" description="Helical" evidence="6">
    <location>
        <begin position="44"/>
        <end position="65"/>
    </location>
</feature>
<comment type="caution">
    <text evidence="7">The sequence shown here is derived from an EMBL/GenBank/DDBJ whole genome shotgun (WGS) entry which is preliminary data.</text>
</comment>
<feature type="transmembrane region" description="Helical" evidence="6">
    <location>
        <begin position="209"/>
        <end position="234"/>
    </location>
</feature>
<feature type="region of interest" description="Disordered" evidence="5">
    <location>
        <begin position="286"/>
        <end position="305"/>
    </location>
</feature>
<evidence type="ECO:0000313" key="8">
    <source>
        <dbReference type="Proteomes" id="UP001610563"/>
    </source>
</evidence>
<sequence>MAQDDLIDFELFRYTPSQAAAGLFAGLFFITTLFHLYQVYKSRAWYFIPFVVGGVFQVVGYLVRIPAHNNPESVPVFALQALLILLAPPLYAASIYMVLGRLIRFLGAEHLSLIRVNWMTKIFVTGDVIAFLAQAAGGGLMASDGGNSFKTGEKITIGGLAVQLVFFTVFMVCCGVFHFRVRKAPTPEVESLAGGVVSPREKQQGSTRLRILGVSWESIIVGLYIASILILIRSIFRLVEYVQGNDGYLISHEVFPYVFDGALMFFAMVVMNFCHPSRVLGAQGKGVDVESGSLGSSVTATGGRA</sequence>
<feature type="transmembrane region" description="Helical" evidence="6">
    <location>
        <begin position="120"/>
        <end position="143"/>
    </location>
</feature>
<evidence type="ECO:0000313" key="7">
    <source>
        <dbReference type="EMBL" id="KAL2785507.1"/>
    </source>
</evidence>
<evidence type="ECO:0000256" key="6">
    <source>
        <dbReference type="SAM" id="Phobius"/>
    </source>
</evidence>
<dbReference type="PANTHER" id="PTHR31465">
    <property type="entry name" value="PROTEIN RTA1-RELATED"/>
    <property type="match status" value="1"/>
</dbReference>
<accession>A0ABR4FQL0</accession>
<feature type="transmembrane region" description="Helical" evidence="6">
    <location>
        <begin position="254"/>
        <end position="274"/>
    </location>
</feature>
<organism evidence="7 8">
    <name type="scientific">Aspergillus keveii</name>
    <dbReference type="NCBI Taxonomy" id="714993"/>
    <lineage>
        <taxon>Eukaryota</taxon>
        <taxon>Fungi</taxon>
        <taxon>Dikarya</taxon>
        <taxon>Ascomycota</taxon>
        <taxon>Pezizomycotina</taxon>
        <taxon>Eurotiomycetes</taxon>
        <taxon>Eurotiomycetidae</taxon>
        <taxon>Eurotiales</taxon>
        <taxon>Aspergillaceae</taxon>
        <taxon>Aspergillus</taxon>
        <taxon>Aspergillus subgen. Nidulantes</taxon>
    </lineage>
</organism>
<dbReference type="EMBL" id="JBFTWV010000142">
    <property type="protein sequence ID" value="KAL2785507.1"/>
    <property type="molecule type" value="Genomic_DNA"/>
</dbReference>
<gene>
    <name evidence="7" type="ORF">BJX66DRAFT_58442</name>
</gene>
<evidence type="ECO:0000256" key="4">
    <source>
        <dbReference type="ARBA" id="ARBA00023136"/>
    </source>
</evidence>
<feature type="compositionally biased region" description="Polar residues" evidence="5">
    <location>
        <begin position="293"/>
        <end position="305"/>
    </location>
</feature>
<feature type="transmembrane region" description="Helical" evidence="6">
    <location>
        <begin position="155"/>
        <end position="177"/>
    </location>
</feature>
<dbReference type="PANTHER" id="PTHR31465:SF1">
    <property type="entry name" value="PROTEIN RTA1-RELATED"/>
    <property type="match status" value="1"/>
</dbReference>
<evidence type="ECO:0000256" key="5">
    <source>
        <dbReference type="SAM" id="MobiDB-lite"/>
    </source>
</evidence>
<keyword evidence="8" id="KW-1185">Reference proteome</keyword>
<feature type="transmembrane region" description="Helical" evidence="6">
    <location>
        <begin position="20"/>
        <end position="37"/>
    </location>
</feature>
<protein>
    <submittedName>
        <fullName evidence="7">RTA1 like protein</fullName>
    </submittedName>
</protein>
<feature type="transmembrane region" description="Helical" evidence="6">
    <location>
        <begin position="77"/>
        <end position="99"/>
    </location>
</feature>
<proteinExistence type="predicted"/>